<organism evidence="1 2">
    <name type="scientific">Oryza sativa subsp. japonica</name>
    <name type="common">Rice</name>
    <dbReference type="NCBI Taxonomy" id="39947"/>
    <lineage>
        <taxon>Eukaryota</taxon>
        <taxon>Viridiplantae</taxon>
        <taxon>Streptophyta</taxon>
        <taxon>Embryophyta</taxon>
        <taxon>Tracheophyta</taxon>
        <taxon>Spermatophyta</taxon>
        <taxon>Magnoliopsida</taxon>
        <taxon>Liliopsida</taxon>
        <taxon>Poales</taxon>
        <taxon>Poaceae</taxon>
        <taxon>BOP clade</taxon>
        <taxon>Oryzoideae</taxon>
        <taxon>Oryzeae</taxon>
        <taxon>Oryzinae</taxon>
        <taxon>Oryza</taxon>
        <taxon>Oryza sativa</taxon>
    </lineage>
</organism>
<name>Q6EUG5_ORYSJ</name>
<evidence type="ECO:0000313" key="2">
    <source>
        <dbReference type="Proteomes" id="UP000000763"/>
    </source>
</evidence>
<dbReference type="Proteomes" id="UP000000763">
    <property type="component" value="Chromosome 2"/>
</dbReference>
<sequence>MGQSYLSLISCERRTEGEVGGGGGTPHASGCGDAITWRSGGGCCVGLRRRRHTAEWLRGAVVAAARGTGGGGV</sequence>
<gene>
    <name evidence="1" type="primary">OJ1705_E12.13</name>
</gene>
<dbReference type="EMBL" id="AP004070">
    <property type="protein sequence ID" value="BAD27704.1"/>
    <property type="molecule type" value="Genomic_DNA"/>
</dbReference>
<protein>
    <submittedName>
        <fullName evidence="1">Uncharacterized protein</fullName>
    </submittedName>
</protein>
<reference evidence="2" key="2">
    <citation type="journal article" date="2008" name="Nucleic Acids Res.">
        <title>The rice annotation project database (RAP-DB): 2008 update.</title>
        <authorList>
            <consortium name="The rice annotation project (RAP)"/>
        </authorList>
    </citation>
    <scope>GENOME REANNOTATION</scope>
    <source>
        <strain evidence="2">cv. Nipponbare</strain>
    </source>
</reference>
<proteinExistence type="predicted"/>
<reference evidence="2" key="1">
    <citation type="journal article" date="2005" name="Nature">
        <title>The map-based sequence of the rice genome.</title>
        <authorList>
            <consortium name="International rice genome sequencing project (IRGSP)"/>
            <person name="Matsumoto T."/>
            <person name="Wu J."/>
            <person name="Kanamori H."/>
            <person name="Katayose Y."/>
            <person name="Fujisawa M."/>
            <person name="Namiki N."/>
            <person name="Mizuno H."/>
            <person name="Yamamoto K."/>
            <person name="Antonio B.A."/>
            <person name="Baba T."/>
            <person name="Sakata K."/>
            <person name="Nagamura Y."/>
            <person name="Aoki H."/>
            <person name="Arikawa K."/>
            <person name="Arita K."/>
            <person name="Bito T."/>
            <person name="Chiden Y."/>
            <person name="Fujitsuka N."/>
            <person name="Fukunaka R."/>
            <person name="Hamada M."/>
            <person name="Harada C."/>
            <person name="Hayashi A."/>
            <person name="Hijishita S."/>
            <person name="Honda M."/>
            <person name="Hosokawa S."/>
            <person name="Ichikawa Y."/>
            <person name="Idonuma A."/>
            <person name="Iijima M."/>
            <person name="Ikeda M."/>
            <person name="Ikeno M."/>
            <person name="Ito K."/>
            <person name="Ito S."/>
            <person name="Ito T."/>
            <person name="Ito Y."/>
            <person name="Ito Y."/>
            <person name="Iwabuchi A."/>
            <person name="Kamiya K."/>
            <person name="Karasawa W."/>
            <person name="Kurita K."/>
            <person name="Katagiri S."/>
            <person name="Kikuta A."/>
            <person name="Kobayashi H."/>
            <person name="Kobayashi N."/>
            <person name="Machita K."/>
            <person name="Maehara T."/>
            <person name="Masukawa M."/>
            <person name="Mizubayashi T."/>
            <person name="Mukai Y."/>
            <person name="Nagasaki H."/>
            <person name="Nagata Y."/>
            <person name="Naito S."/>
            <person name="Nakashima M."/>
            <person name="Nakama Y."/>
            <person name="Nakamichi Y."/>
            <person name="Nakamura M."/>
            <person name="Meguro A."/>
            <person name="Negishi M."/>
            <person name="Ohta I."/>
            <person name="Ohta T."/>
            <person name="Okamoto M."/>
            <person name="Ono N."/>
            <person name="Saji S."/>
            <person name="Sakaguchi M."/>
            <person name="Sakai K."/>
            <person name="Shibata M."/>
            <person name="Shimokawa T."/>
            <person name="Song J."/>
            <person name="Takazaki Y."/>
            <person name="Terasawa K."/>
            <person name="Tsugane M."/>
            <person name="Tsuji K."/>
            <person name="Ueda S."/>
            <person name="Waki K."/>
            <person name="Yamagata H."/>
            <person name="Yamamoto M."/>
            <person name="Yamamoto S."/>
            <person name="Yamane H."/>
            <person name="Yoshiki S."/>
            <person name="Yoshihara R."/>
            <person name="Yukawa K."/>
            <person name="Zhong H."/>
            <person name="Yano M."/>
            <person name="Yuan Q."/>
            <person name="Ouyang S."/>
            <person name="Liu J."/>
            <person name="Jones K.M."/>
            <person name="Gansberger K."/>
            <person name="Moffat K."/>
            <person name="Hill J."/>
            <person name="Bera J."/>
            <person name="Fadrosh D."/>
            <person name="Jin S."/>
            <person name="Johri S."/>
            <person name="Kim M."/>
            <person name="Overton L."/>
            <person name="Reardon M."/>
            <person name="Tsitrin T."/>
            <person name="Vuong H."/>
            <person name="Weaver B."/>
            <person name="Ciecko A."/>
            <person name="Tallon L."/>
            <person name="Jackson J."/>
            <person name="Pai G."/>
            <person name="Aken S.V."/>
            <person name="Utterback T."/>
            <person name="Reidmuller S."/>
            <person name="Feldblyum T."/>
            <person name="Hsiao J."/>
            <person name="Zismann V."/>
            <person name="Iobst S."/>
            <person name="de Vazeille A.R."/>
            <person name="Buell C.R."/>
            <person name="Ying K."/>
            <person name="Li Y."/>
            <person name="Lu T."/>
            <person name="Huang Y."/>
            <person name="Zhao Q."/>
            <person name="Feng Q."/>
            <person name="Zhang L."/>
            <person name="Zhu J."/>
            <person name="Weng Q."/>
            <person name="Mu J."/>
            <person name="Lu Y."/>
            <person name="Fan D."/>
            <person name="Liu Y."/>
            <person name="Guan J."/>
            <person name="Zhang Y."/>
            <person name="Yu S."/>
            <person name="Liu X."/>
            <person name="Zhang Y."/>
            <person name="Hong G."/>
            <person name="Han B."/>
            <person name="Choisne N."/>
            <person name="Demange N."/>
            <person name="Orjeda G."/>
            <person name="Samain S."/>
            <person name="Cattolico L."/>
            <person name="Pelletier E."/>
            <person name="Couloux A."/>
            <person name="Segurens B."/>
            <person name="Wincker P."/>
            <person name="D'Hont A."/>
            <person name="Scarpelli C."/>
            <person name="Weissenbach J."/>
            <person name="Salanoubat M."/>
            <person name="Quetier F."/>
            <person name="Yu Y."/>
            <person name="Kim H.R."/>
            <person name="Rambo T."/>
            <person name="Currie J."/>
            <person name="Collura K."/>
            <person name="Luo M."/>
            <person name="Yang T."/>
            <person name="Ammiraju J.S.S."/>
            <person name="Engler F."/>
            <person name="Soderlund C."/>
            <person name="Wing R.A."/>
            <person name="Palmer L.E."/>
            <person name="de la Bastide M."/>
            <person name="Spiegel L."/>
            <person name="Nascimento L."/>
            <person name="Zutavern T."/>
            <person name="O'Shaughnessy A."/>
            <person name="Dike S."/>
            <person name="Dedhia N."/>
            <person name="Preston R."/>
            <person name="Balija V."/>
            <person name="McCombie W.R."/>
            <person name="Chow T."/>
            <person name="Chen H."/>
            <person name="Chung M."/>
            <person name="Chen C."/>
            <person name="Shaw J."/>
            <person name="Wu H."/>
            <person name="Hsiao K."/>
            <person name="Chao Y."/>
            <person name="Chu M."/>
            <person name="Cheng C."/>
            <person name="Hour A."/>
            <person name="Lee P."/>
            <person name="Lin S."/>
            <person name="Lin Y."/>
            <person name="Liou J."/>
            <person name="Liu S."/>
            <person name="Hsing Y."/>
            <person name="Raghuvanshi S."/>
            <person name="Mohanty A."/>
            <person name="Bharti A.K."/>
            <person name="Gaur A."/>
            <person name="Gupta V."/>
            <person name="Kumar D."/>
            <person name="Ravi V."/>
            <person name="Vij S."/>
            <person name="Kapur A."/>
            <person name="Khurana P."/>
            <person name="Khurana P."/>
            <person name="Khurana J.P."/>
            <person name="Tyagi A.K."/>
            <person name="Gaikwad K."/>
            <person name="Singh A."/>
            <person name="Dalal V."/>
            <person name="Srivastava S."/>
            <person name="Dixit A."/>
            <person name="Pal A.K."/>
            <person name="Ghazi I.A."/>
            <person name="Yadav M."/>
            <person name="Pandit A."/>
            <person name="Bhargava A."/>
            <person name="Sureshbabu K."/>
            <person name="Batra K."/>
            <person name="Sharma T.R."/>
            <person name="Mohapatra T."/>
            <person name="Singh N.K."/>
            <person name="Messing J."/>
            <person name="Nelson A.B."/>
            <person name="Fuks G."/>
            <person name="Kavchok S."/>
            <person name="Keizer G."/>
            <person name="Linton E."/>
            <person name="Llaca V."/>
            <person name="Song R."/>
            <person name="Tanyolac B."/>
            <person name="Young S."/>
            <person name="Ho-Il K."/>
            <person name="Hahn J.H."/>
            <person name="Sangsakoo G."/>
            <person name="Vanavichit A."/>
            <person name="de Mattos Luiz.A.T."/>
            <person name="Zimmer P.D."/>
            <person name="Malone G."/>
            <person name="Dellagostin O."/>
            <person name="de Oliveira A.C."/>
            <person name="Bevan M."/>
            <person name="Bancroft I."/>
            <person name="Minx P."/>
            <person name="Cordum H."/>
            <person name="Wilson R."/>
            <person name="Cheng Z."/>
            <person name="Jin W."/>
            <person name="Jiang J."/>
            <person name="Leong S.A."/>
            <person name="Iwama H."/>
            <person name="Gojobori T."/>
            <person name="Itoh T."/>
            <person name="Niimura Y."/>
            <person name="Fujii Y."/>
            <person name="Habara T."/>
            <person name="Sakai H."/>
            <person name="Sato Y."/>
            <person name="Wilson G."/>
            <person name="Kumar K."/>
            <person name="McCouch S."/>
            <person name="Juretic N."/>
            <person name="Hoen D."/>
            <person name="Wright S."/>
            <person name="Bruskiewich R."/>
            <person name="Bureau T."/>
            <person name="Miyao A."/>
            <person name="Hirochika H."/>
            <person name="Nishikawa T."/>
            <person name="Kadowaki K."/>
            <person name="Sugiura M."/>
            <person name="Burr B."/>
            <person name="Sasaki T."/>
        </authorList>
    </citation>
    <scope>NUCLEOTIDE SEQUENCE [LARGE SCALE GENOMIC DNA]</scope>
    <source>
        <strain evidence="2">cv. Nipponbare</strain>
    </source>
</reference>
<accession>Q6EUG5</accession>
<dbReference type="AlphaFoldDB" id="Q6EUG5"/>
<evidence type="ECO:0000313" key="1">
    <source>
        <dbReference type="EMBL" id="BAD27704.1"/>
    </source>
</evidence>